<evidence type="ECO:0000256" key="3">
    <source>
        <dbReference type="ARBA" id="ARBA00023242"/>
    </source>
</evidence>
<sequence length="164" mass="18689">MVTKLLRRTACRRKLHLLRNLTNSKSVKRSSMVLNALLHIYKLKVKLEEMQREYQNLMAIRNQYLTLLKHIQIPKVEKNGEQFEVKVTCNKGGDKLVSILEAFDELGLNVVQARVSCNHFFAMEAIAVVDHDDQGQQTIDIKDVTQAVLKAIEKQDGEGTLVTS</sequence>
<dbReference type="GO" id="GO:0005634">
    <property type="term" value="C:nucleus"/>
    <property type="evidence" value="ECO:0007669"/>
    <property type="project" value="UniProtKB-SubCell"/>
</dbReference>
<dbReference type="EMBL" id="AWUE01020831">
    <property type="protein sequence ID" value="OMO65448.1"/>
    <property type="molecule type" value="Genomic_DNA"/>
</dbReference>
<dbReference type="PANTHER" id="PTHR31945:SF27">
    <property type="entry name" value="TRANSCRIPTION FACTOR BHLH35-LIKE PROTEIN"/>
    <property type="match status" value="1"/>
</dbReference>
<dbReference type="Pfam" id="PF22754">
    <property type="entry name" value="bHLH-TF_ACT-like_plant"/>
    <property type="match status" value="1"/>
</dbReference>
<keyword evidence="3" id="KW-0539">Nucleus</keyword>
<feature type="coiled-coil region" evidence="4">
    <location>
        <begin position="40"/>
        <end position="67"/>
    </location>
</feature>
<dbReference type="GO" id="GO:0043565">
    <property type="term" value="F:sequence-specific DNA binding"/>
    <property type="evidence" value="ECO:0007669"/>
    <property type="project" value="TreeGrafter"/>
</dbReference>
<dbReference type="InterPro" id="IPR051358">
    <property type="entry name" value="TF_AMS/ICE1/BHLH6-like"/>
</dbReference>
<evidence type="ECO:0000259" key="5">
    <source>
        <dbReference type="Pfam" id="PF22754"/>
    </source>
</evidence>
<accession>A0A1R3H506</accession>
<gene>
    <name evidence="6" type="ORF">COLO4_31243</name>
</gene>
<dbReference type="Proteomes" id="UP000187203">
    <property type="component" value="Unassembled WGS sequence"/>
</dbReference>
<dbReference type="AlphaFoldDB" id="A0A1R3H506"/>
<organism evidence="6 7">
    <name type="scientific">Corchorus olitorius</name>
    <dbReference type="NCBI Taxonomy" id="93759"/>
    <lineage>
        <taxon>Eukaryota</taxon>
        <taxon>Viridiplantae</taxon>
        <taxon>Streptophyta</taxon>
        <taxon>Embryophyta</taxon>
        <taxon>Tracheophyta</taxon>
        <taxon>Spermatophyta</taxon>
        <taxon>Magnoliopsida</taxon>
        <taxon>eudicotyledons</taxon>
        <taxon>Gunneridae</taxon>
        <taxon>Pentapetalae</taxon>
        <taxon>rosids</taxon>
        <taxon>malvids</taxon>
        <taxon>Malvales</taxon>
        <taxon>Malvaceae</taxon>
        <taxon>Grewioideae</taxon>
        <taxon>Apeibeae</taxon>
        <taxon>Corchorus</taxon>
    </lineage>
</organism>
<evidence type="ECO:0000256" key="1">
    <source>
        <dbReference type="ARBA" id="ARBA00004123"/>
    </source>
</evidence>
<keyword evidence="2" id="KW-0238">DNA-binding</keyword>
<keyword evidence="7" id="KW-1185">Reference proteome</keyword>
<evidence type="ECO:0000313" key="6">
    <source>
        <dbReference type="EMBL" id="OMO65448.1"/>
    </source>
</evidence>
<reference evidence="7" key="1">
    <citation type="submission" date="2013-09" db="EMBL/GenBank/DDBJ databases">
        <title>Corchorus olitorius genome sequencing.</title>
        <authorList>
            <person name="Alam M."/>
            <person name="Haque M.S."/>
            <person name="Islam M.S."/>
            <person name="Emdad E.M."/>
            <person name="Islam M.M."/>
            <person name="Ahmed B."/>
            <person name="Halim A."/>
            <person name="Hossen Q.M.M."/>
            <person name="Hossain M.Z."/>
            <person name="Ahmed R."/>
            <person name="Khan M.M."/>
            <person name="Islam R."/>
            <person name="Rashid M.M."/>
            <person name="Khan S.A."/>
            <person name="Rahman M.S."/>
            <person name="Alam M."/>
            <person name="Yahiya A.S."/>
            <person name="Khan M.S."/>
            <person name="Azam M.S."/>
            <person name="Haque T."/>
            <person name="Lashkar M.Z.H."/>
            <person name="Akhand A.I."/>
            <person name="Morshed G."/>
            <person name="Roy S."/>
            <person name="Uddin K.S."/>
            <person name="Rabeya T."/>
            <person name="Hossain A.S."/>
            <person name="Chowdhury A."/>
            <person name="Snigdha A.R."/>
            <person name="Mortoza M.S."/>
            <person name="Matin S.A."/>
            <person name="Hoque S.M.E."/>
            <person name="Islam M.K."/>
            <person name="Roy D.K."/>
            <person name="Haider R."/>
            <person name="Moosa M.M."/>
            <person name="Elias S.M."/>
            <person name="Hasan A.M."/>
            <person name="Jahan S."/>
            <person name="Shafiuddin M."/>
            <person name="Mahmood N."/>
            <person name="Shommy N.S."/>
        </authorList>
    </citation>
    <scope>NUCLEOTIDE SEQUENCE [LARGE SCALE GENOMIC DNA]</scope>
    <source>
        <strain evidence="7">cv. O-4</strain>
    </source>
</reference>
<protein>
    <recommendedName>
        <fullName evidence="5">Plant bHLH transcription factor ACT-like domain-containing protein</fullName>
    </recommendedName>
</protein>
<dbReference type="STRING" id="93759.A0A1R3H506"/>
<feature type="domain" description="Plant bHLH transcription factor ACT-like" evidence="5">
    <location>
        <begin position="75"/>
        <end position="153"/>
    </location>
</feature>
<dbReference type="PANTHER" id="PTHR31945">
    <property type="entry name" value="TRANSCRIPTION FACTOR SCREAM2-RELATED"/>
    <property type="match status" value="1"/>
</dbReference>
<dbReference type="OrthoDB" id="1057417at2759"/>
<dbReference type="GO" id="GO:0003700">
    <property type="term" value="F:DNA-binding transcription factor activity"/>
    <property type="evidence" value="ECO:0007669"/>
    <property type="project" value="TreeGrafter"/>
</dbReference>
<keyword evidence="4" id="KW-0175">Coiled coil</keyword>
<proteinExistence type="predicted"/>
<evidence type="ECO:0000256" key="2">
    <source>
        <dbReference type="ARBA" id="ARBA00023125"/>
    </source>
</evidence>
<dbReference type="InterPro" id="IPR054502">
    <property type="entry name" value="bHLH-TF_ACT-like_plant"/>
</dbReference>
<evidence type="ECO:0000313" key="7">
    <source>
        <dbReference type="Proteomes" id="UP000187203"/>
    </source>
</evidence>
<comment type="subcellular location">
    <subcellularLocation>
        <location evidence="1">Nucleus</location>
    </subcellularLocation>
</comment>
<evidence type="ECO:0000256" key="4">
    <source>
        <dbReference type="SAM" id="Coils"/>
    </source>
</evidence>
<comment type="caution">
    <text evidence="6">The sequence shown here is derived from an EMBL/GenBank/DDBJ whole genome shotgun (WGS) entry which is preliminary data.</text>
</comment>
<name>A0A1R3H506_9ROSI</name>